<dbReference type="InterPro" id="IPR002347">
    <property type="entry name" value="SDR_fam"/>
</dbReference>
<keyword evidence="5" id="KW-1185">Reference proteome</keyword>
<name>A0A1Y2P901_9FLAO</name>
<accession>A0A1Y2P901</accession>
<dbReference type="RefSeq" id="WP_086031633.1">
    <property type="nucleotide sequence ID" value="NZ_LAPZ01000017.1"/>
</dbReference>
<dbReference type="PRINTS" id="PR00080">
    <property type="entry name" value="SDRFAMILY"/>
</dbReference>
<sequence>MKNLALITGASSGIGEELAHIHAEKGNDLIIVARRQDKLEALKATLEIKYDVNVVIIIKDLSKPNAAKELFNEVVAMNLEVEYLINNAGFGLRGKFHKLPWERQQQMINLNMVSLTELMYLFLPQMVQRNSGKILNTSSTASFMPGPLQAIYFASKVYVTYLSNAIAEELSDTNITITNLMPGATETEFAKTADMERTGLFEKAVSARSVAEDGYNGMLSGKLDVVSGLTFSQKLMMKAIPFTPKKVMLKQIKQMQTAN</sequence>
<comment type="caution">
    <text evidence="4">The sequence shown here is derived from an EMBL/GenBank/DDBJ whole genome shotgun (WGS) entry which is preliminary data.</text>
</comment>
<dbReference type="Gene3D" id="3.40.50.720">
    <property type="entry name" value="NAD(P)-binding Rossmann-like Domain"/>
    <property type="match status" value="1"/>
</dbReference>
<evidence type="ECO:0000313" key="4">
    <source>
        <dbReference type="EMBL" id="OSY86925.1"/>
    </source>
</evidence>
<reference evidence="4 5" key="1">
    <citation type="submission" date="2015-03" db="EMBL/GenBank/DDBJ databases">
        <title>Genome sequence of Tenacibaculum sp. S2-2, isolated from intestinal microbiota of sea cucumber, Apostichopus japonicas.</title>
        <authorList>
            <person name="Shao Z."/>
            <person name="Wang L."/>
            <person name="Li X."/>
        </authorList>
    </citation>
    <scope>NUCLEOTIDE SEQUENCE [LARGE SCALE GENOMIC DNA]</scope>
    <source>
        <strain evidence="4 5">S2-2</strain>
    </source>
</reference>
<evidence type="ECO:0000256" key="1">
    <source>
        <dbReference type="ARBA" id="ARBA00006484"/>
    </source>
</evidence>
<dbReference type="PANTHER" id="PTHR42901:SF1">
    <property type="entry name" value="ALCOHOL DEHYDROGENASE"/>
    <property type="match status" value="1"/>
</dbReference>
<organism evidence="4 5">
    <name type="scientific">Tenacibaculum holothuriorum</name>
    <dbReference type="NCBI Taxonomy" id="1635173"/>
    <lineage>
        <taxon>Bacteria</taxon>
        <taxon>Pseudomonadati</taxon>
        <taxon>Bacteroidota</taxon>
        <taxon>Flavobacteriia</taxon>
        <taxon>Flavobacteriales</taxon>
        <taxon>Flavobacteriaceae</taxon>
        <taxon>Tenacibaculum</taxon>
    </lineage>
</organism>
<dbReference type="PRINTS" id="PR00081">
    <property type="entry name" value="GDHRDH"/>
</dbReference>
<dbReference type="STRING" id="1635173.WH52_14170"/>
<protein>
    <submittedName>
        <fullName evidence="4">Short-chain dehydrogenase</fullName>
    </submittedName>
</protein>
<evidence type="ECO:0000256" key="2">
    <source>
        <dbReference type="ARBA" id="ARBA00023002"/>
    </source>
</evidence>
<dbReference type="InParanoid" id="A0A1Y2P901"/>
<dbReference type="GO" id="GO:0016491">
    <property type="term" value="F:oxidoreductase activity"/>
    <property type="evidence" value="ECO:0007669"/>
    <property type="project" value="UniProtKB-KW"/>
</dbReference>
<gene>
    <name evidence="4" type="ORF">WH52_14170</name>
</gene>
<dbReference type="Proteomes" id="UP000194221">
    <property type="component" value="Unassembled WGS sequence"/>
</dbReference>
<dbReference type="AlphaFoldDB" id="A0A1Y2P901"/>
<dbReference type="SUPFAM" id="SSF51735">
    <property type="entry name" value="NAD(P)-binding Rossmann-fold domains"/>
    <property type="match status" value="1"/>
</dbReference>
<dbReference type="Pfam" id="PF00106">
    <property type="entry name" value="adh_short"/>
    <property type="match status" value="1"/>
</dbReference>
<dbReference type="CDD" id="cd05233">
    <property type="entry name" value="SDR_c"/>
    <property type="match status" value="1"/>
</dbReference>
<evidence type="ECO:0000313" key="5">
    <source>
        <dbReference type="Proteomes" id="UP000194221"/>
    </source>
</evidence>
<dbReference type="OrthoDB" id="9808814at2"/>
<evidence type="ECO:0000256" key="3">
    <source>
        <dbReference type="RuleBase" id="RU000363"/>
    </source>
</evidence>
<proteinExistence type="inferred from homology"/>
<dbReference type="InterPro" id="IPR036291">
    <property type="entry name" value="NAD(P)-bd_dom_sf"/>
</dbReference>
<dbReference type="EMBL" id="LAPZ01000017">
    <property type="protein sequence ID" value="OSY86925.1"/>
    <property type="molecule type" value="Genomic_DNA"/>
</dbReference>
<comment type="similarity">
    <text evidence="1 3">Belongs to the short-chain dehydrogenases/reductases (SDR) family.</text>
</comment>
<dbReference type="PANTHER" id="PTHR42901">
    <property type="entry name" value="ALCOHOL DEHYDROGENASE"/>
    <property type="match status" value="1"/>
</dbReference>
<keyword evidence="2" id="KW-0560">Oxidoreductase</keyword>
<dbReference type="PIRSF" id="PIRSF000126">
    <property type="entry name" value="11-beta-HSD1"/>
    <property type="match status" value="1"/>
</dbReference>